<name>A0A240UR20_9GAMM</name>
<gene>
    <name evidence="2" type="ORF">B9H00_13450</name>
</gene>
<evidence type="ECO:0000313" key="2">
    <source>
        <dbReference type="EMBL" id="ART63934.1"/>
    </source>
</evidence>
<dbReference type="PANTHER" id="PTHR36417">
    <property type="entry name" value="SELENOPROTEIN DOMAIN PROTEIN (AFU_ORTHOLOGUE AFUA_1G05220)"/>
    <property type="match status" value="1"/>
</dbReference>
<dbReference type="Proteomes" id="UP000194457">
    <property type="component" value="Chromosome"/>
</dbReference>
<organism evidence="2 3">
    <name type="scientific">Kushneria marisflavi</name>
    <dbReference type="NCBI Taxonomy" id="157779"/>
    <lineage>
        <taxon>Bacteria</taxon>
        <taxon>Pseudomonadati</taxon>
        <taxon>Pseudomonadota</taxon>
        <taxon>Gammaproteobacteria</taxon>
        <taxon>Oceanospirillales</taxon>
        <taxon>Halomonadaceae</taxon>
        <taxon>Kushneria</taxon>
    </lineage>
</organism>
<dbReference type="InterPro" id="IPR036249">
    <property type="entry name" value="Thioredoxin-like_sf"/>
</dbReference>
<proteinExistence type="predicted"/>
<keyword evidence="3" id="KW-1185">Reference proteome</keyword>
<dbReference type="Pfam" id="PF10262">
    <property type="entry name" value="Rdx"/>
    <property type="match status" value="1"/>
</dbReference>
<accession>A0A240UR20</accession>
<evidence type="ECO:0000256" key="1">
    <source>
        <dbReference type="ARBA" id="ARBA00023284"/>
    </source>
</evidence>
<protein>
    <submittedName>
        <fullName evidence="2">Selenoprotein W-like protein</fullName>
    </submittedName>
</protein>
<dbReference type="AlphaFoldDB" id="A0A240UR20"/>
<dbReference type="OrthoDB" id="9811366at2"/>
<keyword evidence="1" id="KW-0676">Redox-active center</keyword>
<dbReference type="SUPFAM" id="SSF52833">
    <property type="entry name" value="Thioredoxin-like"/>
    <property type="match status" value="1"/>
</dbReference>
<dbReference type="EMBL" id="CP021358">
    <property type="protein sequence ID" value="ART63934.1"/>
    <property type="molecule type" value="Genomic_DNA"/>
</dbReference>
<dbReference type="PANTHER" id="PTHR36417:SF2">
    <property type="entry name" value="SELENOPROTEIN DOMAIN PROTEIN (AFU_ORTHOLOGUE AFUA_1G05220)"/>
    <property type="match status" value="1"/>
</dbReference>
<dbReference type="KEGG" id="kma:B9H00_13450"/>
<sequence length="95" mass="10995">MMKVTIHYCTQCQWLLRAGWYAQELLSTFGESLEQVALAPGHGGHFEIVMVDDDQALSEVIWERKRDGGFPDIKELKRRVRDRLDPGRDLGHVDR</sequence>
<reference evidence="2 3" key="1">
    <citation type="submission" date="2017-05" db="EMBL/GenBank/DDBJ databases">
        <authorList>
            <person name="Song R."/>
            <person name="Chenine A.L."/>
            <person name="Ruprecht R.M."/>
        </authorList>
    </citation>
    <scope>NUCLEOTIDE SEQUENCE [LARGE SCALE GENOMIC DNA]</scope>
    <source>
        <strain evidence="2">SW32</strain>
    </source>
</reference>
<dbReference type="InterPro" id="IPR011893">
    <property type="entry name" value="Selenoprotein_Rdx-typ"/>
</dbReference>
<dbReference type="NCBIfam" id="TIGR02174">
    <property type="entry name" value="CXXU_selWTH"/>
    <property type="match status" value="1"/>
</dbReference>
<evidence type="ECO:0000313" key="3">
    <source>
        <dbReference type="Proteomes" id="UP000194457"/>
    </source>
</evidence>
<dbReference type="Gene3D" id="3.40.30.10">
    <property type="entry name" value="Glutaredoxin"/>
    <property type="match status" value="1"/>
</dbReference>